<feature type="transmembrane region" description="Helical" evidence="1">
    <location>
        <begin position="12"/>
        <end position="32"/>
    </location>
</feature>
<keyword evidence="1" id="KW-1133">Transmembrane helix</keyword>
<dbReference type="Proteomes" id="UP000050640">
    <property type="component" value="Unplaced"/>
</dbReference>
<protein>
    <submittedName>
        <fullName evidence="3">Secreted protein</fullName>
    </submittedName>
</protein>
<accession>A0A0R3S784</accession>
<dbReference type="WBParaSite" id="EEL_0001065601-mRNA-1">
    <property type="protein sequence ID" value="EEL_0001065601-mRNA-1"/>
    <property type="gene ID" value="EEL_0001065601"/>
</dbReference>
<keyword evidence="1" id="KW-0472">Membrane</keyword>
<dbReference type="AlphaFoldDB" id="A0A0R3S784"/>
<keyword evidence="2" id="KW-1185">Reference proteome</keyword>
<proteinExistence type="predicted"/>
<evidence type="ECO:0000256" key="1">
    <source>
        <dbReference type="SAM" id="Phobius"/>
    </source>
</evidence>
<evidence type="ECO:0000313" key="3">
    <source>
        <dbReference type="WBParaSite" id="EEL_0001065601-mRNA-1"/>
    </source>
</evidence>
<keyword evidence="1" id="KW-0812">Transmembrane</keyword>
<reference evidence="3" key="1">
    <citation type="submission" date="2017-02" db="UniProtKB">
        <authorList>
            <consortium name="WormBaseParasite"/>
        </authorList>
    </citation>
    <scope>IDENTIFICATION</scope>
</reference>
<evidence type="ECO:0000313" key="2">
    <source>
        <dbReference type="Proteomes" id="UP000050640"/>
    </source>
</evidence>
<organism evidence="2 3">
    <name type="scientific">Elaeophora elaphi</name>
    <dbReference type="NCBI Taxonomy" id="1147741"/>
    <lineage>
        <taxon>Eukaryota</taxon>
        <taxon>Metazoa</taxon>
        <taxon>Ecdysozoa</taxon>
        <taxon>Nematoda</taxon>
        <taxon>Chromadorea</taxon>
        <taxon>Rhabditida</taxon>
        <taxon>Spirurina</taxon>
        <taxon>Spiruromorpha</taxon>
        <taxon>Filarioidea</taxon>
        <taxon>Onchocercidae</taxon>
        <taxon>Elaeophora</taxon>
    </lineage>
</organism>
<name>A0A0R3S784_9BILA</name>
<sequence>MKAGSWLRMRYLWALAIPNAMFAMYIVIFCRIRRKRRGIMNSGNETNTVNISRCEWSMLIQAAWNCGIKQSRDIIKHLYKQFHVTFGQARQNNAISDRRRTAMW</sequence>